<reference evidence="2" key="1">
    <citation type="submission" date="2020-06" db="EMBL/GenBank/DDBJ databases">
        <title>A novel thermopfilic bacterium from Erzurum, Turkey.</title>
        <authorList>
            <person name="Adiguzel A."/>
            <person name="Ay H."/>
            <person name="Baltaci M.O."/>
        </authorList>
    </citation>
    <scope>NUCLEOTIDE SEQUENCE</scope>
    <source>
        <strain evidence="2">P2</strain>
    </source>
</reference>
<keyword evidence="1" id="KW-0812">Transmembrane</keyword>
<feature type="transmembrane region" description="Helical" evidence="1">
    <location>
        <begin position="35"/>
        <end position="57"/>
    </location>
</feature>
<accession>A0A8J8GHN5</accession>
<dbReference type="EMBL" id="JABTTE010000011">
    <property type="protein sequence ID" value="NSL51973.1"/>
    <property type="molecule type" value="Genomic_DNA"/>
</dbReference>
<sequence>MFRAGSALLLGLGLILVEAFIVMEIKNYDTIKLGTNGQFITVWLINSLLAFAILTDIKNWLTKHEKREFQHDL</sequence>
<protein>
    <submittedName>
        <fullName evidence="2">Uncharacterized protein</fullName>
    </submittedName>
</protein>
<dbReference type="Proteomes" id="UP000625804">
    <property type="component" value="Unassembled WGS sequence"/>
</dbReference>
<evidence type="ECO:0000256" key="1">
    <source>
        <dbReference type="SAM" id="Phobius"/>
    </source>
</evidence>
<organism evidence="2 3">
    <name type="scientific">Calidifontibacillus erzurumensis</name>
    <dbReference type="NCBI Taxonomy" id="2741433"/>
    <lineage>
        <taxon>Bacteria</taxon>
        <taxon>Bacillati</taxon>
        <taxon>Bacillota</taxon>
        <taxon>Bacilli</taxon>
        <taxon>Bacillales</taxon>
        <taxon>Bacillaceae</taxon>
        <taxon>Calidifontibacillus/Schinkia group</taxon>
        <taxon>Calidifontibacillus</taxon>
    </lineage>
</organism>
<dbReference type="AlphaFoldDB" id="A0A8J8GHN5"/>
<keyword evidence="3" id="KW-1185">Reference proteome</keyword>
<gene>
    <name evidence="2" type="ORF">HR057_09440</name>
</gene>
<keyword evidence="1" id="KW-0472">Membrane</keyword>
<proteinExistence type="predicted"/>
<comment type="caution">
    <text evidence="2">The sequence shown here is derived from an EMBL/GenBank/DDBJ whole genome shotgun (WGS) entry which is preliminary data.</text>
</comment>
<evidence type="ECO:0000313" key="3">
    <source>
        <dbReference type="Proteomes" id="UP000625804"/>
    </source>
</evidence>
<keyword evidence="1" id="KW-1133">Transmembrane helix</keyword>
<evidence type="ECO:0000313" key="2">
    <source>
        <dbReference type="EMBL" id="NSL51973.1"/>
    </source>
</evidence>
<dbReference type="RefSeq" id="WP_173731177.1">
    <property type="nucleotide sequence ID" value="NZ_JABTTE010000011.1"/>
</dbReference>
<name>A0A8J8GHN5_9BACI</name>